<dbReference type="GO" id="GO:0008270">
    <property type="term" value="F:zinc ion binding"/>
    <property type="evidence" value="ECO:0007669"/>
    <property type="project" value="UniProtKB-KW"/>
</dbReference>
<evidence type="ECO:0000259" key="7">
    <source>
        <dbReference type="SMART" id="SM00581"/>
    </source>
</evidence>
<feature type="region of interest" description="Disordered" evidence="6">
    <location>
        <begin position="350"/>
        <end position="369"/>
    </location>
</feature>
<evidence type="ECO:0000313" key="9">
    <source>
        <dbReference type="Proteomes" id="UP001443914"/>
    </source>
</evidence>
<dbReference type="GO" id="GO:0003723">
    <property type="term" value="F:RNA binding"/>
    <property type="evidence" value="ECO:0007669"/>
    <property type="project" value="TreeGrafter"/>
</dbReference>
<evidence type="ECO:0000256" key="2">
    <source>
        <dbReference type="ARBA" id="ARBA00022723"/>
    </source>
</evidence>
<evidence type="ECO:0000256" key="5">
    <source>
        <dbReference type="ARBA" id="ARBA00023242"/>
    </source>
</evidence>
<dbReference type="InterPro" id="IPR052115">
    <property type="entry name" value="NEXT_complex_subunit_ZCCHC8"/>
</dbReference>
<name>A0AAW1MZ78_SAPOF</name>
<evidence type="ECO:0000313" key="8">
    <source>
        <dbReference type="EMBL" id="KAK9750517.1"/>
    </source>
</evidence>
<feature type="region of interest" description="Disordered" evidence="6">
    <location>
        <begin position="1"/>
        <end position="61"/>
    </location>
</feature>
<accession>A0AAW1MZ78</accession>
<dbReference type="SMART" id="SM00581">
    <property type="entry name" value="PSP"/>
    <property type="match status" value="1"/>
</dbReference>
<sequence>MASEDVVHLHASSNSELKDTVDGCTTDGIFTMEDLGHPKEENQCADSTDTKLQKDPSSHPPVQELVESVSVSQFSEVNAIKRLRDVDDSTGVNGSVDHNKEDETHVKQGVKRLQEECGNIESSVHVVFSSLPRSSKRKLEELLSNWSDWHAKHCASAKDTTDSLESGEETYFPALHVGLDKPSTVSFSMDVNVSKRQCKESVSCNHECSSLYDRGFAVGLVSNAVADEDIGVDLREAPRCFNCGSYNHPLSGCTKPVNKSAVNSARKEFQSKKNQNGSPRVPTRYYQDSPRGKYDGLVPGALSVETRKLMGLGELDPPPWLNRMRELGYPPGYLDLQEEDQPSGIAIFGGDETQVGDVRNDPPLDPQKTKKKEMIDFPGINAPIPKNADQNLWATPRGPAIPDNRRNFTQDPIAIRNFQEAYELRKHFDGPSPSFGFGSPPVSQYPRNYYPSEPFSPVGVQIPQSPRYGGPYNNYNYNYNHGSL</sequence>
<feature type="domain" description="PSP proline-rich" evidence="7">
    <location>
        <begin position="294"/>
        <end position="347"/>
    </location>
</feature>
<keyword evidence="4" id="KW-0862">Zinc</keyword>
<protein>
    <recommendedName>
        <fullName evidence="7">PSP proline-rich domain-containing protein</fullName>
    </recommendedName>
</protein>
<keyword evidence="5" id="KW-0539">Nucleus</keyword>
<dbReference type="AlphaFoldDB" id="A0AAW1MZ78"/>
<dbReference type="InterPro" id="IPR006568">
    <property type="entry name" value="PSP_pro-rich"/>
</dbReference>
<feature type="region of interest" description="Disordered" evidence="6">
    <location>
        <begin position="269"/>
        <end position="292"/>
    </location>
</feature>
<gene>
    <name evidence="8" type="ORF">RND81_02G202400</name>
</gene>
<keyword evidence="3" id="KW-0863">Zinc-finger</keyword>
<dbReference type="Proteomes" id="UP001443914">
    <property type="component" value="Unassembled WGS sequence"/>
</dbReference>
<proteinExistence type="predicted"/>
<keyword evidence="9" id="KW-1185">Reference proteome</keyword>
<dbReference type="GO" id="GO:0071013">
    <property type="term" value="C:catalytic step 2 spliceosome"/>
    <property type="evidence" value="ECO:0007669"/>
    <property type="project" value="TreeGrafter"/>
</dbReference>
<dbReference type="PANTHER" id="PTHR13316:SF0">
    <property type="entry name" value="ZINC FINGER CCHC DOMAIN-CONTAINING PROTEIN 8"/>
    <property type="match status" value="1"/>
</dbReference>
<dbReference type="PANTHER" id="PTHR13316">
    <property type="entry name" value="ZINC FINGER, CCHC DOMAIN CONTAINING 8"/>
    <property type="match status" value="1"/>
</dbReference>
<evidence type="ECO:0000256" key="1">
    <source>
        <dbReference type="ARBA" id="ARBA00004123"/>
    </source>
</evidence>
<organism evidence="8 9">
    <name type="scientific">Saponaria officinalis</name>
    <name type="common">Common soapwort</name>
    <name type="synonym">Lychnis saponaria</name>
    <dbReference type="NCBI Taxonomy" id="3572"/>
    <lineage>
        <taxon>Eukaryota</taxon>
        <taxon>Viridiplantae</taxon>
        <taxon>Streptophyta</taxon>
        <taxon>Embryophyta</taxon>
        <taxon>Tracheophyta</taxon>
        <taxon>Spermatophyta</taxon>
        <taxon>Magnoliopsida</taxon>
        <taxon>eudicotyledons</taxon>
        <taxon>Gunneridae</taxon>
        <taxon>Pentapetalae</taxon>
        <taxon>Caryophyllales</taxon>
        <taxon>Caryophyllaceae</taxon>
        <taxon>Caryophylleae</taxon>
        <taxon>Saponaria</taxon>
    </lineage>
</organism>
<comment type="caution">
    <text evidence="8">The sequence shown here is derived from an EMBL/GenBank/DDBJ whole genome shotgun (WGS) entry which is preliminary data.</text>
</comment>
<evidence type="ECO:0000256" key="4">
    <source>
        <dbReference type="ARBA" id="ARBA00022833"/>
    </source>
</evidence>
<dbReference type="EMBL" id="JBDFQZ010000002">
    <property type="protein sequence ID" value="KAK9750518.1"/>
    <property type="molecule type" value="Genomic_DNA"/>
</dbReference>
<dbReference type="EMBL" id="JBDFQZ010000002">
    <property type="protein sequence ID" value="KAK9750517.1"/>
    <property type="molecule type" value="Genomic_DNA"/>
</dbReference>
<reference evidence="8 9" key="1">
    <citation type="submission" date="2024-03" db="EMBL/GenBank/DDBJ databases">
        <title>WGS assembly of Saponaria officinalis var. Norfolk2.</title>
        <authorList>
            <person name="Jenkins J."/>
            <person name="Shu S."/>
            <person name="Grimwood J."/>
            <person name="Barry K."/>
            <person name="Goodstein D."/>
            <person name="Schmutz J."/>
            <person name="Leebens-Mack J."/>
            <person name="Osbourn A."/>
        </authorList>
    </citation>
    <scope>NUCLEOTIDE SEQUENCE [LARGE SCALE GENOMIC DNA]</scope>
    <source>
        <strain evidence="9">cv. Norfolk2</strain>
        <strain evidence="8">JIC</strain>
        <tissue evidence="8">Leaf</tissue>
    </source>
</reference>
<keyword evidence="2" id="KW-0479">Metal-binding</keyword>
<evidence type="ECO:0000256" key="6">
    <source>
        <dbReference type="SAM" id="MobiDB-lite"/>
    </source>
</evidence>
<comment type="subcellular location">
    <subcellularLocation>
        <location evidence="1">Nucleus</location>
    </subcellularLocation>
</comment>
<evidence type="ECO:0000256" key="3">
    <source>
        <dbReference type="ARBA" id="ARBA00022771"/>
    </source>
</evidence>
<dbReference type="Pfam" id="PF04046">
    <property type="entry name" value="PSP"/>
    <property type="match status" value="1"/>
</dbReference>
<feature type="compositionally biased region" description="Basic and acidic residues" evidence="6">
    <location>
        <begin position="34"/>
        <end position="57"/>
    </location>
</feature>